<name>A0A8S1PAC6_9CILI</name>
<comment type="caution">
    <text evidence="1">The sequence shown here is derived from an EMBL/GenBank/DDBJ whole genome shotgun (WGS) entry which is preliminary data.</text>
</comment>
<sequence>MMFDKGKQTLVERNQNLLLKIKFFILLLIRQKTKIYNLLSVIKYFKNLNLIIKTMGRAVFRLIKINTHTEYQPKIQGIIIFYRKQKK</sequence>
<accession>A0A8S1PAC6</accession>
<dbReference type="EMBL" id="CAJJDN010000073">
    <property type="protein sequence ID" value="CAD8100167.1"/>
    <property type="molecule type" value="Genomic_DNA"/>
</dbReference>
<protein>
    <submittedName>
        <fullName evidence="1">Uncharacterized protein</fullName>
    </submittedName>
</protein>
<gene>
    <name evidence="1" type="ORF">PSON_ATCC_30995.1.T0730102</name>
</gene>
<dbReference type="AlphaFoldDB" id="A0A8S1PAC6"/>
<organism evidence="1 2">
    <name type="scientific">Paramecium sonneborni</name>
    <dbReference type="NCBI Taxonomy" id="65129"/>
    <lineage>
        <taxon>Eukaryota</taxon>
        <taxon>Sar</taxon>
        <taxon>Alveolata</taxon>
        <taxon>Ciliophora</taxon>
        <taxon>Intramacronucleata</taxon>
        <taxon>Oligohymenophorea</taxon>
        <taxon>Peniculida</taxon>
        <taxon>Parameciidae</taxon>
        <taxon>Paramecium</taxon>
    </lineage>
</organism>
<dbReference type="OrthoDB" id="10420430at2759"/>
<reference evidence="1" key="1">
    <citation type="submission" date="2021-01" db="EMBL/GenBank/DDBJ databases">
        <authorList>
            <consortium name="Genoscope - CEA"/>
            <person name="William W."/>
        </authorList>
    </citation>
    <scope>NUCLEOTIDE SEQUENCE</scope>
</reference>
<evidence type="ECO:0000313" key="1">
    <source>
        <dbReference type="EMBL" id="CAD8100167.1"/>
    </source>
</evidence>
<dbReference type="Proteomes" id="UP000692954">
    <property type="component" value="Unassembled WGS sequence"/>
</dbReference>
<keyword evidence="2" id="KW-1185">Reference proteome</keyword>
<evidence type="ECO:0000313" key="2">
    <source>
        <dbReference type="Proteomes" id="UP000692954"/>
    </source>
</evidence>
<proteinExistence type="predicted"/>